<dbReference type="AlphaFoldDB" id="A0A4S8LIE7"/>
<feature type="region of interest" description="Disordered" evidence="1">
    <location>
        <begin position="93"/>
        <end position="125"/>
    </location>
</feature>
<evidence type="ECO:0000256" key="1">
    <source>
        <dbReference type="SAM" id="MobiDB-lite"/>
    </source>
</evidence>
<dbReference type="EMBL" id="ML179237">
    <property type="protein sequence ID" value="THU93904.1"/>
    <property type="molecule type" value="Genomic_DNA"/>
</dbReference>
<name>A0A4S8LIE7_DENBC</name>
<evidence type="ECO:0000313" key="4">
    <source>
        <dbReference type="Proteomes" id="UP000297245"/>
    </source>
</evidence>
<dbReference type="Proteomes" id="UP000297245">
    <property type="component" value="Unassembled WGS sequence"/>
</dbReference>
<evidence type="ECO:0000313" key="2">
    <source>
        <dbReference type="EMBL" id="THU88761.1"/>
    </source>
</evidence>
<sequence>MPTLGHFGQWPQSKIGHYLFQTHFSNALPPHSGYPVLIDYYKCMRLSPSASGSTLPAKKRPRVIVRKWKSLSTEERHRWKCLAMRLASERNDTDLNDFESDGSHGNDANDVGSTTGDLSSAAEYPGGRSRNFGNIRVYKEQVNQTCGVCFTYESDDDDDDEKDEDGVGVEGES</sequence>
<dbReference type="CDD" id="cd00084">
    <property type="entry name" value="HMG-box_SF"/>
    <property type="match status" value="1"/>
</dbReference>
<protein>
    <submittedName>
        <fullName evidence="2">Uncharacterized protein</fullName>
    </submittedName>
</protein>
<feature type="region of interest" description="Disordered" evidence="1">
    <location>
        <begin position="150"/>
        <end position="173"/>
    </location>
</feature>
<feature type="compositionally biased region" description="Acidic residues" evidence="1">
    <location>
        <begin position="153"/>
        <end position="173"/>
    </location>
</feature>
<reference evidence="2 4" key="1">
    <citation type="journal article" date="2019" name="Nat. Ecol. Evol.">
        <title>Megaphylogeny resolves global patterns of mushroom evolution.</title>
        <authorList>
            <person name="Varga T."/>
            <person name="Krizsan K."/>
            <person name="Foldi C."/>
            <person name="Dima B."/>
            <person name="Sanchez-Garcia M."/>
            <person name="Sanchez-Ramirez S."/>
            <person name="Szollosi G.J."/>
            <person name="Szarkandi J.G."/>
            <person name="Papp V."/>
            <person name="Albert L."/>
            <person name="Andreopoulos W."/>
            <person name="Angelini C."/>
            <person name="Antonin V."/>
            <person name="Barry K.W."/>
            <person name="Bougher N.L."/>
            <person name="Buchanan P."/>
            <person name="Buyck B."/>
            <person name="Bense V."/>
            <person name="Catcheside P."/>
            <person name="Chovatia M."/>
            <person name="Cooper J."/>
            <person name="Damon W."/>
            <person name="Desjardin D."/>
            <person name="Finy P."/>
            <person name="Geml J."/>
            <person name="Haridas S."/>
            <person name="Hughes K."/>
            <person name="Justo A."/>
            <person name="Karasinski D."/>
            <person name="Kautmanova I."/>
            <person name="Kiss B."/>
            <person name="Kocsube S."/>
            <person name="Kotiranta H."/>
            <person name="LaButti K.M."/>
            <person name="Lechner B.E."/>
            <person name="Liimatainen K."/>
            <person name="Lipzen A."/>
            <person name="Lukacs Z."/>
            <person name="Mihaltcheva S."/>
            <person name="Morgado L.N."/>
            <person name="Niskanen T."/>
            <person name="Noordeloos M.E."/>
            <person name="Ohm R.A."/>
            <person name="Ortiz-Santana B."/>
            <person name="Ovrebo C."/>
            <person name="Racz N."/>
            <person name="Riley R."/>
            <person name="Savchenko A."/>
            <person name="Shiryaev A."/>
            <person name="Soop K."/>
            <person name="Spirin V."/>
            <person name="Szebenyi C."/>
            <person name="Tomsovsky M."/>
            <person name="Tulloss R.E."/>
            <person name="Uehling J."/>
            <person name="Grigoriev I.V."/>
            <person name="Vagvolgyi C."/>
            <person name="Papp T."/>
            <person name="Martin F.M."/>
            <person name="Miettinen O."/>
            <person name="Hibbett D.S."/>
            <person name="Nagy L.G."/>
        </authorList>
    </citation>
    <scope>NUCLEOTIDE SEQUENCE [LARGE SCALE GENOMIC DNA]</scope>
    <source>
        <strain evidence="2 4">CBS 962.96</strain>
    </source>
</reference>
<keyword evidence="4" id="KW-1185">Reference proteome</keyword>
<proteinExistence type="predicted"/>
<evidence type="ECO:0000313" key="3">
    <source>
        <dbReference type="EMBL" id="THU93904.1"/>
    </source>
</evidence>
<dbReference type="EMBL" id="ML179397">
    <property type="protein sequence ID" value="THU88761.1"/>
    <property type="molecule type" value="Genomic_DNA"/>
</dbReference>
<organism evidence="2 4">
    <name type="scientific">Dendrothele bispora (strain CBS 962.96)</name>
    <dbReference type="NCBI Taxonomy" id="1314807"/>
    <lineage>
        <taxon>Eukaryota</taxon>
        <taxon>Fungi</taxon>
        <taxon>Dikarya</taxon>
        <taxon>Basidiomycota</taxon>
        <taxon>Agaricomycotina</taxon>
        <taxon>Agaricomycetes</taxon>
        <taxon>Agaricomycetidae</taxon>
        <taxon>Agaricales</taxon>
        <taxon>Agaricales incertae sedis</taxon>
        <taxon>Dendrothele</taxon>
    </lineage>
</organism>
<gene>
    <name evidence="3" type="ORF">K435DRAFT_799360</name>
    <name evidence="2" type="ORF">K435DRAFT_916346</name>
</gene>
<accession>A0A4S8LIE7</accession>